<dbReference type="InterPro" id="IPR050616">
    <property type="entry name" value="CPA3_Na-H_Antiporter_A"/>
</dbReference>
<keyword evidence="8 11" id="KW-0472">Membrane</keyword>
<feature type="domain" description="MrpA C-terminal/MbhD" evidence="15">
    <location>
        <begin position="608"/>
        <end position="672"/>
    </location>
</feature>
<feature type="transmembrane region" description="Helical" evidence="11">
    <location>
        <begin position="268"/>
        <end position="289"/>
    </location>
</feature>
<proteinExistence type="predicted"/>
<dbReference type="InterPro" id="IPR001516">
    <property type="entry name" value="Proton_antipo_N"/>
</dbReference>
<feature type="transmembrane region" description="Helical" evidence="11">
    <location>
        <begin position="682"/>
        <end position="703"/>
    </location>
</feature>
<name>A0ABR9P3F5_9ACTN</name>
<feature type="transmembrane region" description="Helical" evidence="11">
    <location>
        <begin position="625"/>
        <end position="643"/>
    </location>
</feature>
<feature type="domain" description="Na+/H+ antiporter MnhB subunit-related protein" evidence="14">
    <location>
        <begin position="792"/>
        <end position="912"/>
    </location>
</feature>
<evidence type="ECO:0000256" key="4">
    <source>
        <dbReference type="ARBA" id="ARBA00022475"/>
    </source>
</evidence>
<dbReference type="Pfam" id="PF00662">
    <property type="entry name" value="Proton_antipo_N"/>
    <property type="match status" value="1"/>
</dbReference>
<dbReference type="PANTHER" id="PTHR43373">
    <property type="entry name" value="NA(+)/H(+) ANTIPORTER SUBUNIT"/>
    <property type="match status" value="1"/>
</dbReference>
<keyword evidence="7" id="KW-0406">Ion transport</keyword>
<evidence type="ECO:0000256" key="11">
    <source>
        <dbReference type="SAM" id="Phobius"/>
    </source>
</evidence>
<feature type="transmembrane region" description="Helical" evidence="11">
    <location>
        <begin position="365"/>
        <end position="384"/>
    </location>
</feature>
<feature type="transmembrane region" description="Helical" evidence="11">
    <location>
        <begin position="201"/>
        <end position="217"/>
    </location>
</feature>
<keyword evidence="18" id="KW-1185">Reference proteome</keyword>
<comment type="subcellular location">
    <subcellularLocation>
        <location evidence="1">Cell membrane</location>
        <topology evidence="1">Multi-pass membrane protein</topology>
    </subcellularLocation>
    <subcellularLocation>
        <location evidence="9">Membrane</location>
        <topology evidence="9">Multi-pass membrane protein</topology>
    </subcellularLocation>
</comment>
<protein>
    <submittedName>
        <fullName evidence="17">DUF4040 family protein</fullName>
    </submittedName>
</protein>
<comment type="caution">
    <text evidence="17">The sequence shown here is derived from an EMBL/GenBank/DDBJ whole genome shotgun (WGS) entry which is preliminary data.</text>
</comment>
<feature type="transmembrane region" description="Helical" evidence="11">
    <location>
        <begin position="78"/>
        <end position="95"/>
    </location>
</feature>
<evidence type="ECO:0000256" key="5">
    <source>
        <dbReference type="ARBA" id="ARBA00022692"/>
    </source>
</evidence>
<evidence type="ECO:0000259" key="12">
    <source>
        <dbReference type="Pfam" id="PF00361"/>
    </source>
</evidence>
<evidence type="ECO:0000259" key="13">
    <source>
        <dbReference type="Pfam" id="PF00662"/>
    </source>
</evidence>
<evidence type="ECO:0000256" key="3">
    <source>
        <dbReference type="ARBA" id="ARBA00022449"/>
    </source>
</evidence>
<feature type="transmembrane region" description="Helical" evidence="11">
    <location>
        <begin position="320"/>
        <end position="344"/>
    </location>
</feature>
<keyword evidence="3" id="KW-0050">Antiport</keyword>
<feature type="region of interest" description="Disordered" evidence="10">
    <location>
        <begin position="929"/>
        <end position="967"/>
    </location>
</feature>
<evidence type="ECO:0000313" key="18">
    <source>
        <dbReference type="Proteomes" id="UP000806528"/>
    </source>
</evidence>
<dbReference type="NCBIfam" id="NF009290">
    <property type="entry name" value="PRK12650.1"/>
    <property type="match status" value="1"/>
</dbReference>
<feature type="transmembrane region" description="Helical" evidence="11">
    <location>
        <begin position="107"/>
        <end position="125"/>
    </location>
</feature>
<organism evidence="17 18">
    <name type="scientific">Nocardiopsis coralli</name>
    <dbReference type="NCBI Taxonomy" id="2772213"/>
    <lineage>
        <taxon>Bacteria</taxon>
        <taxon>Bacillati</taxon>
        <taxon>Actinomycetota</taxon>
        <taxon>Actinomycetes</taxon>
        <taxon>Streptosporangiales</taxon>
        <taxon>Nocardiopsidaceae</taxon>
        <taxon>Nocardiopsis</taxon>
    </lineage>
</organism>
<feature type="transmembrane region" description="Helical" evidence="11">
    <location>
        <begin position="161"/>
        <end position="181"/>
    </location>
</feature>
<accession>A0ABR9P3F5</accession>
<keyword evidence="2" id="KW-0813">Transport</keyword>
<feature type="transmembrane region" description="Helical" evidence="11">
    <location>
        <begin position="818"/>
        <end position="837"/>
    </location>
</feature>
<evidence type="ECO:0000256" key="1">
    <source>
        <dbReference type="ARBA" id="ARBA00004651"/>
    </source>
</evidence>
<dbReference type="Proteomes" id="UP000806528">
    <property type="component" value="Unassembled WGS sequence"/>
</dbReference>
<feature type="transmembrane region" description="Helical" evidence="11">
    <location>
        <begin position="746"/>
        <end position="766"/>
    </location>
</feature>
<feature type="transmembrane region" description="Helical" evidence="11">
    <location>
        <begin position="849"/>
        <end position="871"/>
    </location>
</feature>
<feature type="transmembrane region" description="Helical" evidence="11">
    <location>
        <begin position="649"/>
        <end position="670"/>
    </location>
</feature>
<feature type="transmembrane region" description="Helical" evidence="11">
    <location>
        <begin position="296"/>
        <end position="314"/>
    </location>
</feature>
<dbReference type="RefSeq" id="WP_193120996.1">
    <property type="nucleotide sequence ID" value="NZ_JADBGI010000004.1"/>
</dbReference>
<evidence type="ECO:0000256" key="2">
    <source>
        <dbReference type="ARBA" id="ARBA00022448"/>
    </source>
</evidence>
<evidence type="ECO:0000259" key="14">
    <source>
        <dbReference type="Pfam" id="PF04039"/>
    </source>
</evidence>
<feature type="transmembrane region" description="Helical" evidence="11">
    <location>
        <begin position="404"/>
        <end position="433"/>
    </location>
</feature>
<evidence type="ECO:0000256" key="6">
    <source>
        <dbReference type="ARBA" id="ARBA00022989"/>
    </source>
</evidence>
<keyword evidence="6 11" id="KW-1133">Transmembrane helix</keyword>
<feature type="transmembrane region" description="Helical" evidence="11">
    <location>
        <begin position="454"/>
        <end position="475"/>
    </location>
</feature>
<evidence type="ECO:0000313" key="17">
    <source>
        <dbReference type="EMBL" id="MBE2998368.1"/>
    </source>
</evidence>
<dbReference type="InterPro" id="IPR046806">
    <property type="entry name" value="MrpA_C/MbhE"/>
</dbReference>
<gene>
    <name evidence="17" type="ORF">IDM40_06555</name>
</gene>
<feature type="transmembrane region" description="Helical" evidence="11">
    <location>
        <begin position="891"/>
        <end position="915"/>
    </location>
</feature>
<feature type="transmembrane region" description="Helical" evidence="11">
    <location>
        <begin position="505"/>
        <end position="523"/>
    </location>
</feature>
<keyword evidence="5 9" id="KW-0812">Transmembrane</keyword>
<dbReference type="PRINTS" id="PR01434">
    <property type="entry name" value="NADHDHGNASE5"/>
</dbReference>
<dbReference type="InterPro" id="IPR007182">
    <property type="entry name" value="MnhB"/>
</dbReference>
<keyword evidence="4" id="KW-1003">Cell membrane</keyword>
<dbReference type="PANTHER" id="PTHR43373:SF1">
    <property type="entry name" value="NA(+)_H(+) ANTIPORTER SUBUNIT A"/>
    <property type="match status" value="1"/>
</dbReference>
<feature type="domain" description="NADH-Ubiquinone oxidoreductase (complex I) chain 5 N-terminal" evidence="13">
    <location>
        <begin position="63"/>
        <end position="101"/>
    </location>
</feature>
<dbReference type="InterPro" id="IPR001750">
    <property type="entry name" value="ND/Mrp_TM"/>
</dbReference>
<dbReference type="InterPro" id="IPR025383">
    <property type="entry name" value="MrpA_C/MbhD"/>
</dbReference>
<feature type="transmembrane region" description="Helical" evidence="11">
    <location>
        <begin position="795"/>
        <end position="812"/>
    </location>
</feature>
<dbReference type="EMBL" id="JADBGI010000004">
    <property type="protein sequence ID" value="MBE2998368.1"/>
    <property type="molecule type" value="Genomic_DNA"/>
</dbReference>
<dbReference type="Pfam" id="PF00361">
    <property type="entry name" value="Proton_antipo_M"/>
    <property type="match status" value="1"/>
</dbReference>
<feature type="domain" description="MrpA C-terminal/MbhE" evidence="16">
    <location>
        <begin position="684"/>
        <end position="760"/>
    </location>
</feature>
<evidence type="ECO:0000256" key="7">
    <source>
        <dbReference type="ARBA" id="ARBA00023065"/>
    </source>
</evidence>
<feature type="transmembrane region" description="Helical" evidence="11">
    <location>
        <begin position="564"/>
        <end position="588"/>
    </location>
</feature>
<reference evidence="17 18" key="1">
    <citation type="submission" date="2020-09" db="EMBL/GenBank/DDBJ databases">
        <title>Diversity and distribution of actinomycetes associated with coral in the coast of Hainan.</title>
        <authorList>
            <person name="Li F."/>
        </authorList>
    </citation>
    <scope>NUCLEOTIDE SEQUENCE [LARGE SCALE GENOMIC DNA]</scope>
    <source>
        <strain evidence="17 18">HNM0947</strain>
    </source>
</reference>
<evidence type="ECO:0000256" key="9">
    <source>
        <dbReference type="RuleBase" id="RU000320"/>
    </source>
</evidence>
<dbReference type="Pfam" id="PF04039">
    <property type="entry name" value="MnhB"/>
    <property type="match status" value="1"/>
</dbReference>
<feature type="transmembrane region" description="Helical" evidence="11">
    <location>
        <begin position="600"/>
        <end position="618"/>
    </location>
</feature>
<dbReference type="Pfam" id="PF13244">
    <property type="entry name" value="MbhD"/>
    <property type="match status" value="1"/>
</dbReference>
<feature type="domain" description="NADH:quinone oxidoreductase/Mrp antiporter transmembrane" evidence="12">
    <location>
        <begin position="126"/>
        <end position="412"/>
    </location>
</feature>
<dbReference type="Pfam" id="PF20501">
    <property type="entry name" value="MbhE"/>
    <property type="match status" value="1"/>
</dbReference>
<evidence type="ECO:0000256" key="10">
    <source>
        <dbReference type="SAM" id="MobiDB-lite"/>
    </source>
</evidence>
<sequence>MVLLTLILVLAATVLSIPLVERFMGRNTGWFAAAVLTALTVLVAAQAPQVLGSGEALTYSVPWMPQIGVEFHLRMDTLGWMFTLLVTGVGALIMAYSARYFPAGRRLGFYFLMTLFAFAMTGLVLADDVVLLFVFWELTTIASFYLIGLSGPTASRPAIRTFLVTAMGGLALLGAVVLLVVRTGTTQLSAILADQTWTQDTGFVSLVAVLVVVAVFTKSAQFPFHYWLPDAMAASTPVSAYLHAAAMVKAGIYLAMRFTPAFGDVLVWNAALIAFGLTTAVIGAVFALQQHDLKRLAAYSTVSQLGFLVAVIGVGTPEALVAAAAHTVAHALFKSALFMTVGLVDHEAGTRDLRDLGGLAKKMPVTAGIATLAALSMAGIPPLLGFVSKEYLFAGLLGTPGGPWVGVLAGAVAVGAAAFTFAYSFRFVHGAFFGEPRGERKADQEGTHEAPVTFWGPAALAALGGVLLGLAVPVLDPLVNGVAQDTTDTAADAHLLLWHGFNPELAMSALAIGFGALLVWRTASGESYAGRPLLPVDGPSVFERLHGATIRAGRRVGDLTRTDAIAFHLGAPIVLVLVLAAPVVYFGLDLPAPAGQTSRPLDWLLVGLMAVAVLGAVLTRSRLAALALIGVAGFTTALWLFFLGAFDVALTQLLVEVLTVVVAVLVLRRLPRTFHTVTRRRSALTAVIAIATGLVAGAAAFALTGRRELSPAAEYFLNNAPEDTGGDNVVNTILVDYRALDTLGELVVLGVAGLIIISVLGSTNLLPVNKGRKVTVPVANPAFESAPNTVLMRTVAKFLLPLLVVWSFYLLARGHNEPGGGFIGGLVGGSAFALTYLAASSDASARIRLAYPAIIGSGILVAIGSGLLGFFEGSFLLPLHAEIPLPGGDYYHFTTALIFDVGVYLAVVGVLLAALNELGLDNGGGAAVSAPPSPAASGGDRGGATAPAGTAGATAVEVDTTTSGGAR</sequence>
<evidence type="ECO:0000259" key="16">
    <source>
        <dbReference type="Pfam" id="PF20501"/>
    </source>
</evidence>
<evidence type="ECO:0000259" key="15">
    <source>
        <dbReference type="Pfam" id="PF13244"/>
    </source>
</evidence>
<evidence type="ECO:0000256" key="8">
    <source>
        <dbReference type="ARBA" id="ARBA00023136"/>
    </source>
</evidence>